<evidence type="ECO:0000256" key="2">
    <source>
        <dbReference type="ARBA" id="ARBA00006484"/>
    </source>
</evidence>
<dbReference type="GO" id="GO:0004316">
    <property type="term" value="F:3-oxoacyl-[acyl-carrier-protein] reductase (NADPH) activity"/>
    <property type="evidence" value="ECO:0007669"/>
    <property type="project" value="UniProtKB-UniRule"/>
</dbReference>
<dbReference type="InterPro" id="IPR036291">
    <property type="entry name" value="NAD(P)-bd_dom_sf"/>
</dbReference>
<keyword evidence="4 12" id="KW-0444">Lipid biosynthesis</keyword>
<evidence type="ECO:0000256" key="5">
    <source>
        <dbReference type="ARBA" id="ARBA00022832"/>
    </source>
</evidence>
<dbReference type="PANTHER" id="PTHR42879">
    <property type="entry name" value="3-OXOACYL-(ACYL-CARRIER-PROTEIN) REDUCTASE"/>
    <property type="match status" value="1"/>
</dbReference>
<evidence type="ECO:0000256" key="12">
    <source>
        <dbReference type="RuleBase" id="RU366074"/>
    </source>
</evidence>
<dbReference type="SUPFAM" id="SSF51735">
    <property type="entry name" value="NAD(P)-binding Rossmann-fold domains"/>
    <property type="match status" value="1"/>
</dbReference>
<evidence type="ECO:0000256" key="8">
    <source>
        <dbReference type="ARBA" id="ARBA00023098"/>
    </source>
</evidence>
<dbReference type="Pfam" id="PF13561">
    <property type="entry name" value="adh_short_C2"/>
    <property type="match status" value="1"/>
</dbReference>
<comment type="subunit">
    <text evidence="12">Homotetramer.</text>
</comment>
<accession>A0A1S7LDH6</accession>
<comment type="catalytic activity">
    <reaction evidence="12">
        <text>a (3R)-hydroxyacyl-[ACP] + NADP(+) = a 3-oxoacyl-[ACP] + NADPH + H(+)</text>
        <dbReference type="Rhea" id="RHEA:17397"/>
        <dbReference type="Rhea" id="RHEA-COMP:9916"/>
        <dbReference type="Rhea" id="RHEA-COMP:9945"/>
        <dbReference type="ChEBI" id="CHEBI:15378"/>
        <dbReference type="ChEBI" id="CHEBI:57783"/>
        <dbReference type="ChEBI" id="CHEBI:58349"/>
        <dbReference type="ChEBI" id="CHEBI:78776"/>
        <dbReference type="ChEBI" id="CHEBI:78827"/>
        <dbReference type="EC" id="1.1.1.100"/>
    </reaction>
</comment>
<comment type="pathway">
    <text evidence="1 12">Lipid metabolism; fatty acid biosynthesis.</text>
</comment>
<dbReference type="InterPro" id="IPR020904">
    <property type="entry name" value="Sc_DH/Rdtase_CS"/>
</dbReference>
<feature type="binding site" evidence="11">
    <location>
        <position position="185"/>
    </location>
    <ligand>
        <name>NADP(+)</name>
        <dbReference type="ChEBI" id="CHEBI:58349"/>
    </ligand>
</feature>
<evidence type="ECO:0000256" key="1">
    <source>
        <dbReference type="ARBA" id="ARBA00005194"/>
    </source>
</evidence>
<dbReference type="NCBIfam" id="TIGR01830">
    <property type="entry name" value="3oxo_ACP_reduc"/>
    <property type="match status" value="1"/>
</dbReference>
<feature type="binding site" evidence="11">
    <location>
        <begin position="60"/>
        <end position="61"/>
    </location>
    <ligand>
        <name>NADP(+)</name>
        <dbReference type="ChEBI" id="CHEBI:58349"/>
    </ligand>
</feature>
<dbReference type="PRINTS" id="PR00081">
    <property type="entry name" value="GDHRDH"/>
</dbReference>
<dbReference type="GO" id="GO:0051287">
    <property type="term" value="F:NAD binding"/>
    <property type="evidence" value="ECO:0007669"/>
    <property type="project" value="UniProtKB-UniRule"/>
</dbReference>
<dbReference type="UniPathway" id="UPA00094"/>
<protein>
    <recommendedName>
        <fullName evidence="3 12">3-oxoacyl-[acyl-carrier-protein] reductase</fullName>
        <ecNumber evidence="3 12">1.1.1.100</ecNumber>
    </recommendedName>
</protein>
<evidence type="ECO:0000256" key="7">
    <source>
        <dbReference type="ARBA" id="ARBA00023002"/>
    </source>
</evidence>
<dbReference type="SMART" id="SM00822">
    <property type="entry name" value="PKS_KR"/>
    <property type="match status" value="1"/>
</dbReference>
<dbReference type="FunFam" id="3.40.50.720:FF:000037">
    <property type="entry name" value="3-oxoacyl-[acyl-carrier-protein] reductase FabG"/>
    <property type="match status" value="1"/>
</dbReference>
<gene>
    <name evidence="14" type="primary">fabG</name>
    <name evidence="14" type="ORF">MAGMO_0799</name>
</gene>
<dbReference type="CDD" id="cd05333">
    <property type="entry name" value="BKR_SDR_c"/>
    <property type="match status" value="1"/>
</dbReference>
<reference evidence="14" key="1">
    <citation type="submission" date="2015-04" db="EMBL/GenBank/DDBJ databases">
        <authorList>
            <person name="Syromyatnikov M.Y."/>
            <person name="Popov V.N."/>
        </authorList>
    </citation>
    <scope>NUCLEOTIDE SEQUENCE</scope>
    <source>
        <strain evidence="14">MO-1</strain>
    </source>
</reference>
<dbReference type="PANTHER" id="PTHR42879:SF2">
    <property type="entry name" value="3-OXOACYL-[ACYL-CARRIER-PROTEIN] REDUCTASE FABG"/>
    <property type="match status" value="1"/>
</dbReference>
<dbReference type="NCBIfam" id="NF005559">
    <property type="entry name" value="PRK07231.1"/>
    <property type="match status" value="1"/>
</dbReference>
<dbReference type="EC" id="1.1.1.100" evidence="3 12"/>
<feature type="active site" description="Proton acceptor" evidence="10">
    <location>
        <position position="152"/>
    </location>
</feature>
<sequence length="245" mass="26275">MKDRVAIVTGSTAGLGKATALELARQGAQVIVTGTRQEKLEESIAEIEAAGGIAKGVVANVTEGEDLDRLVAFTQENFGKIDILVNNAGITRDNLFIRMKDEEWDQVMAVNLTSIFQLTKRVTKLMMKARYGRIINITSVVGFTGNGGQVNYTATKAGLVGFSKSLAKEVARRGITVNCVAPGFIQSAMTDVLKEKDKEAILAQIPVGEMGQGEDIARAVAFLAQEQARYITGETLHVNGGMLMP</sequence>
<feature type="domain" description="Ketoreductase" evidence="13">
    <location>
        <begin position="4"/>
        <end position="188"/>
    </location>
</feature>
<keyword evidence="6 11" id="KW-0521">NADP</keyword>
<comment type="function">
    <text evidence="12">Catalyzes the NADPH-dependent reduction of beta-ketoacyl-ACP substrates to beta-hydroxyacyl-ACP products, the first reductive step in the elongation cycle of fatty acid biosynthesis.</text>
</comment>
<dbReference type="InterPro" id="IPR050259">
    <property type="entry name" value="SDR"/>
</dbReference>
<dbReference type="PRINTS" id="PR00080">
    <property type="entry name" value="SDRFAMILY"/>
</dbReference>
<dbReference type="InterPro" id="IPR011284">
    <property type="entry name" value="3oxo_ACP_reduc"/>
</dbReference>
<dbReference type="InterPro" id="IPR002347">
    <property type="entry name" value="SDR_fam"/>
</dbReference>
<comment type="similarity">
    <text evidence="2 12">Belongs to the short-chain dehydrogenases/reductases (SDR) family.</text>
</comment>
<dbReference type="EMBL" id="LO017727">
    <property type="protein sequence ID" value="CRH05000.1"/>
    <property type="molecule type" value="Genomic_DNA"/>
</dbReference>
<dbReference type="NCBIfam" id="NF009466">
    <property type="entry name" value="PRK12826.1-2"/>
    <property type="match status" value="1"/>
</dbReference>
<dbReference type="Gene3D" id="3.40.50.720">
    <property type="entry name" value="NAD(P)-binding Rossmann-like Domain"/>
    <property type="match status" value="1"/>
</dbReference>
<evidence type="ECO:0000256" key="10">
    <source>
        <dbReference type="PIRSR" id="PIRSR611284-1"/>
    </source>
</evidence>
<evidence type="ECO:0000256" key="3">
    <source>
        <dbReference type="ARBA" id="ARBA00012948"/>
    </source>
</evidence>
<keyword evidence="7 12" id="KW-0560">Oxidoreductase</keyword>
<name>A0A1S7LDH6_MAGMO</name>
<keyword evidence="8 12" id="KW-0443">Lipid metabolism</keyword>
<keyword evidence="9 12" id="KW-0275">Fatty acid biosynthesis</keyword>
<dbReference type="PROSITE" id="PS00061">
    <property type="entry name" value="ADH_SHORT"/>
    <property type="match status" value="1"/>
</dbReference>
<feature type="binding site" evidence="11">
    <location>
        <position position="35"/>
    </location>
    <ligand>
        <name>NADP(+)</name>
        <dbReference type="ChEBI" id="CHEBI:58349"/>
    </ligand>
</feature>
<evidence type="ECO:0000256" key="6">
    <source>
        <dbReference type="ARBA" id="ARBA00022857"/>
    </source>
</evidence>
<dbReference type="InterPro" id="IPR057326">
    <property type="entry name" value="KR_dom"/>
</dbReference>
<evidence type="ECO:0000313" key="14">
    <source>
        <dbReference type="EMBL" id="CRH05000.1"/>
    </source>
</evidence>
<keyword evidence="5 12" id="KW-0276">Fatty acid metabolism</keyword>
<evidence type="ECO:0000256" key="9">
    <source>
        <dbReference type="ARBA" id="ARBA00023160"/>
    </source>
</evidence>
<dbReference type="GO" id="GO:0030497">
    <property type="term" value="P:fatty acid elongation"/>
    <property type="evidence" value="ECO:0007669"/>
    <property type="project" value="UniProtKB-ARBA"/>
</dbReference>
<organism evidence="14">
    <name type="scientific">Magnetococcus massalia (strain MO-1)</name>
    <dbReference type="NCBI Taxonomy" id="451514"/>
    <lineage>
        <taxon>Bacteria</taxon>
        <taxon>Pseudomonadati</taxon>
        <taxon>Pseudomonadota</taxon>
        <taxon>Magnetococcia</taxon>
        <taxon>Magnetococcales</taxon>
        <taxon>Magnetococcaceae</taxon>
        <taxon>Magnetococcus</taxon>
    </lineage>
</organism>
<feature type="binding site" evidence="11">
    <location>
        <begin position="152"/>
        <end position="156"/>
    </location>
    <ligand>
        <name>NADP(+)</name>
        <dbReference type="ChEBI" id="CHEBI:58349"/>
    </ligand>
</feature>
<proteinExistence type="inferred from homology"/>
<evidence type="ECO:0000256" key="11">
    <source>
        <dbReference type="PIRSR" id="PIRSR611284-2"/>
    </source>
</evidence>
<evidence type="ECO:0000259" key="13">
    <source>
        <dbReference type="SMART" id="SM00822"/>
    </source>
</evidence>
<evidence type="ECO:0000256" key="4">
    <source>
        <dbReference type="ARBA" id="ARBA00022516"/>
    </source>
</evidence>
<dbReference type="AlphaFoldDB" id="A0A1S7LDH6"/>
<feature type="binding site" evidence="11">
    <location>
        <position position="87"/>
    </location>
    <ligand>
        <name>NADP(+)</name>
        <dbReference type="ChEBI" id="CHEBI:58349"/>
    </ligand>
</feature>